<accession>A0A9X2XP85</accession>
<dbReference type="PANTHER" id="PTHR11002:SF79">
    <property type="entry name" value="CARBONIC ANHYDRASE 2"/>
    <property type="match status" value="1"/>
</dbReference>
<dbReference type="CDD" id="cd03378">
    <property type="entry name" value="beta_CA_cladeC"/>
    <property type="match status" value="1"/>
</dbReference>
<evidence type="ECO:0000256" key="2">
    <source>
        <dbReference type="ARBA" id="ARBA00012925"/>
    </source>
</evidence>
<evidence type="ECO:0000256" key="3">
    <source>
        <dbReference type="ARBA" id="ARBA00022833"/>
    </source>
</evidence>
<dbReference type="PANTHER" id="PTHR11002">
    <property type="entry name" value="CARBONIC ANHYDRASE"/>
    <property type="match status" value="1"/>
</dbReference>
<comment type="function">
    <text evidence="7">Reversible hydration of carbon dioxide.</text>
</comment>
<feature type="binding site" evidence="6">
    <location>
        <position position="82"/>
    </location>
    <ligand>
        <name>Zn(2+)</name>
        <dbReference type="ChEBI" id="CHEBI:29105"/>
    </ligand>
</feature>
<evidence type="ECO:0000256" key="4">
    <source>
        <dbReference type="ARBA" id="ARBA00023239"/>
    </source>
</evidence>
<evidence type="ECO:0000256" key="1">
    <source>
        <dbReference type="ARBA" id="ARBA00006217"/>
    </source>
</evidence>
<comment type="similarity">
    <text evidence="1 7">Belongs to the beta-class carbonic anhydrase family.</text>
</comment>
<feature type="binding site" evidence="6">
    <location>
        <position position="80"/>
    </location>
    <ligand>
        <name>Zn(2+)</name>
        <dbReference type="ChEBI" id="CHEBI:29105"/>
    </ligand>
</feature>
<organism evidence="8 9">
    <name type="scientific">Paraflavisolibacter caeni</name>
    <dbReference type="NCBI Taxonomy" id="2982496"/>
    <lineage>
        <taxon>Bacteria</taxon>
        <taxon>Pseudomonadati</taxon>
        <taxon>Bacteroidota</taxon>
        <taxon>Chitinophagia</taxon>
        <taxon>Chitinophagales</taxon>
        <taxon>Chitinophagaceae</taxon>
        <taxon>Paraflavisolibacter</taxon>
    </lineage>
</organism>
<dbReference type="SUPFAM" id="SSF53056">
    <property type="entry name" value="beta-carbonic anhydrase, cab"/>
    <property type="match status" value="1"/>
</dbReference>
<dbReference type="PROSITE" id="PS00705">
    <property type="entry name" value="PROK_CO2_ANHYDRASE_2"/>
    <property type="match status" value="1"/>
</dbReference>
<dbReference type="GO" id="GO:0015976">
    <property type="term" value="P:carbon utilization"/>
    <property type="evidence" value="ECO:0007669"/>
    <property type="project" value="InterPro"/>
</dbReference>
<protein>
    <recommendedName>
        <fullName evidence="2 7">Carbonic anhydrase</fullName>
        <ecNumber evidence="2 7">4.2.1.1</ecNumber>
    </recommendedName>
    <alternativeName>
        <fullName evidence="7">Carbonate dehydratase</fullName>
    </alternativeName>
</protein>
<proteinExistence type="inferred from homology"/>
<evidence type="ECO:0000313" key="8">
    <source>
        <dbReference type="EMBL" id="MCU7550678.1"/>
    </source>
</evidence>
<dbReference type="GO" id="GO:0008270">
    <property type="term" value="F:zinc ion binding"/>
    <property type="evidence" value="ECO:0007669"/>
    <property type="project" value="UniProtKB-UniRule"/>
</dbReference>
<dbReference type="PROSITE" id="PS00704">
    <property type="entry name" value="PROK_CO2_ANHYDRASE_1"/>
    <property type="match status" value="1"/>
</dbReference>
<comment type="cofactor">
    <cofactor evidence="6">
        <name>Zn(2+)</name>
        <dbReference type="ChEBI" id="CHEBI:29105"/>
    </cofactor>
    <text evidence="6">Binds 1 zinc ion per subunit.</text>
</comment>
<dbReference type="InterPro" id="IPR001765">
    <property type="entry name" value="Carbonic_anhydrase"/>
</dbReference>
<evidence type="ECO:0000256" key="7">
    <source>
        <dbReference type="RuleBase" id="RU003956"/>
    </source>
</evidence>
<dbReference type="SMART" id="SM00947">
    <property type="entry name" value="Pro_CA"/>
    <property type="match status" value="1"/>
</dbReference>
<dbReference type="EC" id="4.2.1.1" evidence="2 7"/>
<dbReference type="Proteomes" id="UP001155483">
    <property type="component" value="Unassembled WGS sequence"/>
</dbReference>
<comment type="caution">
    <text evidence="8">The sequence shown here is derived from an EMBL/GenBank/DDBJ whole genome shotgun (WGS) entry which is preliminary data.</text>
</comment>
<dbReference type="GO" id="GO:0004089">
    <property type="term" value="F:carbonate dehydratase activity"/>
    <property type="evidence" value="ECO:0007669"/>
    <property type="project" value="UniProtKB-UniRule"/>
</dbReference>
<dbReference type="InterPro" id="IPR015892">
    <property type="entry name" value="Carbonic_anhydrase_CS"/>
</dbReference>
<dbReference type="RefSeq" id="WP_279298117.1">
    <property type="nucleotide sequence ID" value="NZ_JAOTIF010000014.1"/>
</dbReference>
<dbReference type="PROSITE" id="PS51257">
    <property type="entry name" value="PROKAR_LIPOPROTEIN"/>
    <property type="match status" value="1"/>
</dbReference>
<dbReference type="Gene3D" id="3.40.1050.10">
    <property type="entry name" value="Carbonic anhydrase"/>
    <property type="match status" value="1"/>
</dbReference>
<keyword evidence="4 7" id="KW-0456">Lyase</keyword>
<keyword evidence="3 6" id="KW-0862">Zinc</keyword>
<keyword evidence="6" id="KW-0479">Metal-binding</keyword>
<name>A0A9X2XP85_9BACT</name>
<dbReference type="Pfam" id="PF00484">
    <property type="entry name" value="Pro_CA"/>
    <property type="match status" value="1"/>
</dbReference>
<evidence type="ECO:0000256" key="6">
    <source>
        <dbReference type="PIRSR" id="PIRSR601765-1"/>
    </source>
</evidence>
<dbReference type="InterPro" id="IPR036874">
    <property type="entry name" value="Carbonic_anhydrase_sf"/>
</dbReference>
<comment type="catalytic activity">
    <reaction evidence="5 7">
        <text>hydrogencarbonate + H(+) = CO2 + H2O</text>
        <dbReference type="Rhea" id="RHEA:10748"/>
        <dbReference type="ChEBI" id="CHEBI:15377"/>
        <dbReference type="ChEBI" id="CHEBI:15378"/>
        <dbReference type="ChEBI" id="CHEBI:16526"/>
        <dbReference type="ChEBI" id="CHEBI:17544"/>
        <dbReference type="EC" id="4.2.1.1"/>
    </reaction>
</comment>
<dbReference type="EMBL" id="JAOTIF010000014">
    <property type="protein sequence ID" value="MCU7550678.1"/>
    <property type="molecule type" value="Genomic_DNA"/>
</dbReference>
<evidence type="ECO:0000256" key="5">
    <source>
        <dbReference type="ARBA" id="ARBA00048348"/>
    </source>
</evidence>
<reference evidence="8" key="1">
    <citation type="submission" date="2022-09" db="EMBL/GenBank/DDBJ databases">
        <authorList>
            <person name="Yuan C."/>
            <person name="Ke Z."/>
        </authorList>
    </citation>
    <scope>NUCLEOTIDE SEQUENCE</scope>
    <source>
        <strain evidence="8">LB-8</strain>
    </source>
</reference>
<evidence type="ECO:0000313" key="9">
    <source>
        <dbReference type="Proteomes" id="UP001155483"/>
    </source>
</evidence>
<feature type="binding site" evidence="6">
    <location>
        <position position="133"/>
    </location>
    <ligand>
        <name>Zn(2+)</name>
        <dbReference type="ChEBI" id="CHEBI:29105"/>
    </ligand>
</feature>
<sequence length="227" mass="25109">MNRRSSFAGYKFSFFLVAGLFLFGCKNETQPIKTNATPLEKLLSGNQRFASFHPVHPDETARRMKEISTAQHPFAVIVCCSDSRVPPELLFDQGLGDVFVIRTAGNVISGLEMGSIEYAVEHLGVNLVMVLGHEKCGAVKAFVDGGEAPGHIKDIVDSIKDELEIKTVAKDDKNRLDDCVKANVLHGVHQLETQSEILIEKEHKHELMIVGARYDLDEGRVSLISHL</sequence>
<keyword evidence="9" id="KW-1185">Reference proteome</keyword>
<dbReference type="AlphaFoldDB" id="A0A9X2XP85"/>
<feature type="binding site" evidence="6">
    <location>
        <position position="136"/>
    </location>
    <ligand>
        <name>Zn(2+)</name>
        <dbReference type="ChEBI" id="CHEBI:29105"/>
    </ligand>
</feature>
<gene>
    <name evidence="8" type="ORF">OCK74_16280</name>
</gene>
<reference evidence="8" key="2">
    <citation type="submission" date="2023-04" db="EMBL/GenBank/DDBJ databases">
        <title>Paracnuella aquatica gen. nov., sp. nov., a member of the family Chitinophagaceae isolated from a hot spring.</title>
        <authorList>
            <person name="Wang C."/>
        </authorList>
    </citation>
    <scope>NUCLEOTIDE SEQUENCE</scope>
    <source>
        <strain evidence="8">LB-8</strain>
    </source>
</reference>